<dbReference type="AlphaFoldDB" id="A0A7W7W1E7"/>
<protein>
    <submittedName>
        <fullName evidence="3">Thiopeptide-type bacteriocin biosynthesis protein</fullName>
    </submittedName>
</protein>
<dbReference type="Pfam" id="PF04738">
    <property type="entry name" value="Lant_dehydr_N"/>
    <property type="match status" value="1"/>
</dbReference>
<feature type="domain" description="Lantibiotic dehydratase N-terminal" evidence="1">
    <location>
        <begin position="50"/>
        <end position="651"/>
    </location>
</feature>
<evidence type="ECO:0000313" key="4">
    <source>
        <dbReference type="Proteomes" id="UP000523007"/>
    </source>
</evidence>
<organism evidence="3 4">
    <name type="scientific">Lipingzhangella halophila</name>
    <dbReference type="NCBI Taxonomy" id="1783352"/>
    <lineage>
        <taxon>Bacteria</taxon>
        <taxon>Bacillati</taxon>
        <taxon>Actinomycetota</taxon>
        <taxon>Actinomycetes</taxon>
        <taxon>Streptosporangiales</taxon>
        <taxon>Nocardiopsidaceae</taxon>
        <taxon>Lipingzhangella</taxon>
    </lineage>
</organism>
<dbReference type="Pfam" id="PF14028">
    <property type="entry name" value="Lant_dehydr_C"/>
    <property type="match status" value="1"/>
</dbReference>
<dbReference type="Proteomes" id="UP000523007">
    <property type="component" value="Unassembled WGS sequence"/>
</dbReference>
<evidence type="ECO:0000313" key="3">
    <source>
        <dbReference type="EMBL" id="MBB4930882.1"/>
    </source>
</evidence>
<accession>A0A7W7W1E7</accession>
<evidence type="ECO:0000259" key="1">
    <source>
        <dbReference type="Pfam" id="PF04738"/>
    </source>
</evidence>
<comment type="caution">
    <text evidence="3">The sequence shown here is derived from an EMBL/GenBank/DDBJ whole genome shotgun (WGS) entry which is preliminary data.</text>
</comment>
<dbReference type="EMBL" id="JACHJT010000001">
    <property type="protein sequence ID" value="MBB4930882.1"/>
    <property type="molecule type" value="Genomic_DNA"/>
</dbReference>
<dbReference type="RefSeq" id="WP_184576362.1">
    <property type="nucleotide sequence ID" value="NZ_JACHJT010000001.1"/>
</dbReference>
<name>A0A7W7W1E7_9ACTN</name>
<dbReference type="NCBIfam" id="TIGR03891">
    <property type="entry name" value="thiopep_ocin"/>
    <property type="match status" value="1"/>
</dbReference>
<keyword evidence="4" id="KW-1185">Reference proteome</keyword>
<dbReference type="InterPro" id="IPR006827">
    <property type="entry name" value="Lant_deHydtase_N"/>
</dbReference>
<proteinExistence type="predicted"/>
<gene>
    <name evidence="3" type="ORF">F4561_001702</name>
</gene>
<reference evidence="3 4" key="1">
    <citation type="submission" date="2020-08" db="EMBL/GenBank/DDBJ databases">
        <title>Sequencing the genomes of 1000 actinobacteria strains.</title>
        <authorList>
            <person name="Klenk H.-P."/>
        </authorList>
    </citation>
    <scope>NUCLEOTIDE SEQUENCE [LARGE SCALE GENOMIC DNA]</scope>
    <source>
        <strain evidence="3 4">DSM 102030</strain>
    </source>
</reference>
<feature type="domain" description="Thiopeptide-type bacteriocin biosynthesis" evidence="2">
    <location>
        <begin position="725"/>
        <end position="976"/>
    </location>
</feature>
<dbReference type="InterPro" id="IPR023809">
    <property type="entry name" value="Thiopep_bacteriocin_synth_dom"/>
</dbReference>
<evidence type="ECO:0000259" key="2">
    <source>
        <dbReference type="Pfam" id="PF14028"/>
    </source>
</evidence>
<sequence length="989" mass="105805">MNQDGFGLLRAPLLSVEEVELAVAEGDTADPLAGAAVDLAADPSLRGAAAHDAGARSAVLRYLARMGGRATPFGLFAGTAPVSVNDRFRVDLGKREQHVARVRVDAGALEQVVAEAADQVDARCWPLRANPLLRWVRDGVCFPRHGDASSDVVRVRCSRAVTEVLRVVGDGEIMGADAIRELRATMPGFTADELASFLNRLVETGMLERSLGLVEPGVEPAERAAWLLERMGHNPAPLRALVDRACGPRPLDTAIGADLDTAWETAARALPALSPIPRNHRFDLHTELSTGEARVDRARVSAIRGALLRVAALHDPAPAPAPGLDFAAFRDAFRDRYDGAEVPLLEAVDLESGVLPNPYRGASELAGASGVQASEIPAASRCSPELLRIYADWAHDGSPADISGVTPAGSCGARAALAALVGDDHPDGLSSVLVGGTGRSPYALLARFGLHREDVERHIRDDLADADTEAPEGGLRPIHAELVYHAGGRIGNVLVRPRILAETVALSGAAGGTLPPHRLTLQLRGDEFLLRDRGSGRPVIIELNTAHNLDLFGLDPVYTVLGHLASSGSVGWSWGALALLPHLPRVTCGPVVVAPERWKVPASGVREVLAGSGPAARLRGFLPGAGDRRWVGIGEYDHILPVDLRSDRSVEAALSAEKRSGDVTVVEMPQMEAPAVRGPRGRHVGELVLPLGPARRGPPRGAAAAPHDERSAATCAFDIARGRRWAYARYYCGHASADTVIARARKLAAELRAEGVITGWFFLRYQEGGYHVRVRMRPTEPRERFRVVGALDDLGGCLQHEGLAGRTVLEDYVPEVARYGGAAGLEAAERLFDASSEWTAGFAEAAAPEDQRLYQGVADALGWCSALFNSADHQLAFLDMCKEGLGVSTEKRGNPLGKFARAHEGALRDYLDRAPICETIRSRVAALSAAVPDGRPPRDNRSAWPVLGSVLHMHCNRMFAFDAVRMEYLVHEMAGRTVRRLRATEGRGA</sequence>